<accession>A0A1V4SP86</accession>
<keyword evidence="1" id="KW-0472">Membrane</keyword>
<keyword evidence="1" id="KW-1133">Transmembrane helix</keyword>
<feature type="transmembrane region" description="Helical" evidence="1">
    <location>
        <begin position="87"/>
        <end position="110"/>
    </location>
</feature>
<dbReference type="AlphaFoldDB" id="A0A1V4SP86"/>
<dbReference type="NCBIfam" id="TIGR02876">
    <property type="entry name" value="spore_yqfD"/>
    <property type="match status" value="1"/>
</dbReference>
<dbReference type="Proteomes" id="UP000191448">
    <property type="component" value="Unassembled WGS sequence"/>
</dbReference>
<dbReference type="Pfam" id="PF06898">
    <property type="entry name" value="YqfD"/>
    <property type="match status" value="1"/>
</dbReference>
<evidence type="ECO:0000256" key="1">
    <source>
        <dbReference type="SAM" id="Phobius"/>
    </source>
</evidence>
<proteinExistence type="predicted"/>
<dbReference type="EMBL" id="LTAY01000103">
    <property type="protein sequence ID" value="OPX45285.1"/>
    <property type="molecule type" value="Genomic_DNA"/>
</dbReference>
<dbReference type="InterPro" id="IPR010690">
    <property type="entry name" value="YqfD"/>
</dbReference>
<evidence type="ECO:0000313" key="3">
    <source>
        <dbReference type="Proteomes" id="UP000191448"/>
    </source>
</evidence>
<gene>
    <name evidence="2" type="ORF">CLTHE_30490</name>
</gene>
<keyword evidence="1" id="KW-0812">Transmembrane</keyword>
<reference evidence="2 3" key="1">
    <citation type="submission" date="2016-02" db="EMBL/GenBank/DDBJ databases">
        <title>Genome sequence of Clostridium thermobutyricum DSM 4928.</title>
        <authorList>
            <person name="Poehlein A."/>
            <person name="Daniel R."/>
        </authorList>
    </citation>
    <scope>NUCLEOTIDE SEQUENCE [LARGE SCALE GENOMIC DNA]</scope>
    <source>
        <strain evidence="2 3">DSM 4928</strain>
    </source>
</reference>
<name>A0A1V4SP86_9CLOT</name>
<dbReference type="OrthoDB" id="1640349at2"/>
<evidence type="ECO:0000313" key="2">
    <source>
        <dbReference type="EMBL" id="OPX45285.1"/>
    </source>
</evidence>
<organism evidence="2 3">
    <name type="scientific">Clostridium thermobutyricum DSM 4928</name>
    <dbReference type="NCBI Taxonomy" id="1121339"/>
    <lineage>
        <taxon>Bacteria</taxon>
        <taxon>Bacillati</taxon>
        <taxon>Bacillota</taxon>
        <taxon>Clostridia</taxon>
        <taxon>Eubacteriales</taxon>
        <taxon>Clostridiaceae</taxon>
        <taxon>Clostridium</taxon>
    </lineage>
</organism>
<comment type="caution">
    <text evidence="2">The sequence shown here is derived from an EMBL/GenBank/DDBJ whole genome shotgun (WGS) entry which is preliminary data.</text>
</comment>
<sequence>MNKENLVRYKIEVEINAIKIEEILNLCTRNGIPLSNVRKINKVLISFETFYEYYKDIQKIVKRCGGKIRITREMGNIIKIKRIKKSLSFFVSGIGFLVIIFILSSFVWAIDIETEKNLSPFEIREILNQLGIKQGMQKNKINVYEIEKEIENRCDEVLWIRTRIEGSTLKISLKEKVNPPERLNVEEGNVYAKMDGEIKRIYAENGTAVAKPGDIVRKGDLLIEGINGTGDTAFETKADGSVLANTFYTKEVEVLISGKESVRTGKKDNDIYLDMWGKKIYLKKSSNSFQNYDKIESNDGLIKEVTYYEKEERKINVNKEEKIKSSLESLKKLLQKELPIDAKIIDTEDEVLELGDGKIKIIGQFTVEQNIAHR</sequence>
<dbReference type="RefSeq" id="WP_080024144.1">
    <property type="nucleotide sequence ID" value="NZ_LTAY01000103.1"/>
</dbReference>
<protein>
    <submittedName>
        <fullName evidence="2">Putative stage IV sporulation protein YqfD</fullName>
    </submittedName>
</protein>